<gene>
    <name evidence="1" type="ORF">MANES_11G060191v8</name>
</gene>
<reference evidence="2" key="1">
    <citation type="journal article" date="2016" name="Nat. Biotechnol.">
        <title>Sequencing wild and cultivated cassava and related species reveals extensive interspecific hybridization and genetic diversity.</title>
        <authorList>
            <person name="Bredeson J.V."/>
            <person name="Lyons J.B."/>
            <person name="Prochnik S.E."/>
            <person name="Wu G.A."/>
            <person name="Ha C.M."/>
            <person name="Edsinger-Gonzales E."/>
            <person name="Grimwood J."/>
            <person name="Schmutz J."/>
            <person name="Rabbi I.Y."/>
            <person name="Egesi C."/>
            <person name="Nauluvula P."/>
            <person name="Lebot V."/>
            <person name="Ndunguru J."/>
            <person name="Mkamilo G."/>
            <person name="Bart R.S."/>
            <person name="Setter T.L."/>
            <person name="Gleadow R.M."/>
            <person name="Kulakow P."/>
            <person name="Ferguson M.E."/>
            <person name="Rounsley S."/>
            <person name="Rokhsar D.S."/>
        </authorList>
    </citation>
    <scope>NUCLEOTIDE SEQUENCE [LARGE SCALE GENOMIC DNA]</scope>
    <source>
        <strain evidence="2">cv. AM560-2</strain>
    </source>
</reference>
<evidence type="ECO:0000313" key="1">
    <source>
        <dbReference type="EMBL" id="KAG8643692.1"/>
    </source>
</evidence>
<proteinExistence type="predicted"/>
<dbReference type="Proteomes" id="UP000091857">
    <property type="component" value="Chromosome 11"/>
</dbReference>
<protein>
    <submittedName>
        <fullName evidence="1">Uncharacterized protein</fullName>
    </submittedName>
</protein>
<accession>A0ACB7GU64</accession>
<comment type="caution">
    <text evidence="1">The sequence shown here is derived from an EMBL/GenBank/DDBJ whole genome shotgun (WGS) entry which is preliminary data.</text>
</comment>
<sequence length="53" mass="6220">MILRILSHYFTTLPEKLRVSFIMCIYRKKKICHHSTLVISQISSTILMASTKH</sequence>
<dbReference type="EMBL" id="CM004397">
    <property type="protein sequence ID" value="KAG8643692.1"/>
    <property type="molecule type" value="Genomic_DNA"/>
</dbReference>
<organism evidence="1 2">
    <name type="scientific">Manihot esculenta</name>
    <name type="common">Cassava</name>
    <name type="synonym">Jatropha manihot</name>
    <dbReference type="NCBI Taxonomy" id="3983"/>
    <lineage>
        <taxon>Eukaryota</taxon>
        <taxon>Viridiplantae</taxon>
        <taxon>Streptophyta</taxon>
        <taxon>Embryophyta</taxon>
        <taxon>Tracheophyta</taxon>
        <taxon>Spermatophyta</taxon>
        <taxon>Magnoliopsida</taxon>
        <taxon>eudicotyledons</taxon>
        <taxon>Gunneridae</taxon>
        <taxon>Pentapetalae</taxon>
        <taxon>rosids</taxon>
        <taxon>fabids</taxon>
        <taxon>Malpighiales</taxon>
        <taxon>Euphorbiaceae</taxon>
        <taxon>Crotonoideae</taxon>
        <taxon>Manihoteae</taxon>
        <taxon>Manihot</taxon>
    </lineage>
</organism>
<name>A0ACB7GU64_MANES</name>
<evidence type="ECO:0000313" key="2">
    <source>
        <dbReference type="Proteomes" id="UP000091857"/>
    </source>
</evidence>
<keyword evidence="2" id="KW-1185">Reference proteome</keyword>